<name>A0ABT7WUB7_9BACT</name>
<organism evidence="2 3">
    <name type="scientific">Leyella lascolaii</name>
    <dbReference type="NCBI Taxonomy" id="1776379"/>
    <lineage>
        <taxon>Bacteria</taxon>
        <taxon>Pseudomonadati</taxon>
        <taxon>Bacteroidota</taxon>
        <taxon>Bacteroidia</taxon>
        <taxon>Bacteroidales</taxon>
        <taxon>Prevotellaceae</taxon>
        <taxon>Leyella</taxon>
    </lineage>
</organism>
<dbReference type="Proteomes" id="UP001167831">
    <property type="component" value="Unassembled WGS sequence"/>
</dbReference>
<reference evidence="2" key="2">
    <citation type="submission" date="2024-05" db="EMBL/GenBank/DDBJ databases">
        <title>Identification and characterization of horizontal gene transfer across gut microbiota members of farm animals based on homology search.</title>
        <authorList>
            <person name="Schwarzerova J."/>
            <person name="Nykrynova M."/>
            <person name="Jureckova K."/>
            <person name="Cejkova D."/>
            <person name="Rychlik I."/>
        </authorList>
    </citation>
    <scope>NUCLEOTIDE SEQUENCE</scope>
    <source>
        <strain evidence="2">ET37</strain>
    </source>
</reference>
<dbReference type="EMBL" id="JAUEIE010000001">
    <property type="protein sequence ID" value="MDN0021553.1"/>
    <property type="molecule type" value="Genomic_DNA"/>
</dbReference>
<evidence type="ECO:0000313" key="3">
    <source>
        <dbReference type="Proteomes" id="UP001167831"/>
    </source>
</evidence>
<keyword evidence="3" id="KW-1185">Reference proteome</keyword>
<evidence type="ECO:0000313" key="2">
    <source>
        <dbReference type="EMBL" id="MDN0021553.1"/>
    </source>
</evidence>
<gene>
    <name evidence="2" type="ORF">QVN81_00735</name>
</gene>
<sequence length="143" mass="16025">MFTHPEQESGELSGTSGKATVRGAAEPHDDEIPEVKNFYIAFPQNRNATRVQAVPFFRFSHPPHRLTLHSMPQPTSQYNPSSSFTWLSHNVRHLSAALTYRGKALSACPNVLFRAPIRAFPHHGKAFSAHRRKPIETAINASR</sequence>
<protein>
    <submittedName>
        <fullName evidence="2">Uncharacterized protein</fullName>
    </submittedName>
</protein>
<dbReference type="RefSeq" id="WP_289824381.1">
    <property type="nucleotide sequence ID" value="NZ_JAUEIE010000001.1"/>
</dbReference>
<reference evidence="2" key="1">
    <citation type="submission" date="2023-06" db="EMBL/GenBank/DDBJ databases">
        <authorList>
            <person name="Zeman M."/>
            <person name="Kubasova T."/>
            <person name="Jahodarova E."/>
            <person name="Nykrynova M."/>
            <person name="Rychlik I."/>
        </authorList>
    </citation>
    <scope>NUCLEOTIDE SEQUENCE</scope>
    <source>
        <strain evidence="2">ET37</strain>
    </source>
</reference>
<evidence type="ECO:0000256" key="1">
    <source>
        <dbReference type="SAM" id="MobiDB-lite"/>
    </source>
</evidence>
<feature type="region of interest" description="Disordered" evidence="1">
    <location>
        <begin position="1"/>
        <end position="28"/>
    </location>
</feature>
<proteinExistence type="predicted"/>
<accession>A0ABT7WUB7</accession>
<comment type="caution">
    <text evidence="2">The sequence shown here is derived from an EMBL/GenBank/DDBJ whole genome shotgun (WGS) entry which is preliminary data.</text>
</comment>